<keyword evidence="1" id="KW-0472">Membrane</keyword>
<dbReference type="Proteomes" id="UP000326198">
    <property type="component" value="Unassembled WGS sequence"/>
</dbReference>
<evidence type="ECO:0000313" key="2">
    <source>
        <dbReference type="EMBL" id="KAE8379859.1"/>
    </source>
</evidence>
<name>A0A5N7BDT2_9EURO</name>
<dbReference type="AlphaFoldDB" id="A0A5N7BDT2"/>
<keyword evidence="3" id="KW-1185">Reference proteome</keyword>
<accession>A0A5N7BDT2</accession>
<sequence>MLQFITEVRRHFRWVPSGLQWMWWCGWYYTLLPGSNSVLWRVFCRRLLLSPLM</sequence>
<proteinExistence type="predicted"/>
<organism evidence="2 3">
    <name type="scientific">Aspergillus bertholletiae</name>
    <dbReference type="NCBI Taxonomy" id="1226010"/>
    <lineage>
        <taxon>Eukaryota</taxon>
        <taxon>Fungi</taxon>
        <taxon>Dikarya</taxon>
        <taxon>Ascomycota</taxon>
        <taxon>Pezizomycotina</taxon>
        <taxon>Eurotiomycetes</taxon>
        <taxon>Eurotiomycetidae</taxon>
        <taxon>Eurotiales</taxon>
        <taxon>Aspergillaceae</taxon>
        <taxon>Aspergillus</taxon>
        <taxon>Aspergillus subgen. Circumdati</taxon>
    </lineage>
</organism>
<feature type="transmembrane region" description="Helical" evidence="1">
    <location>
        <begin position="21"/>
        <end position="43"/>
    </location>
</feature>
<reference evidence="2 3" key="1">
    <citation type="submission" date="2019-04" db="EMBL/GenBank/DDBJ databases">
        <title>Friends and foes A comparative genomics studyof 23 Aspergillus species from section Flavi.</title>
        <authorList>
            <consortium name="DOE Joint Genome Institute"/>
            <person name="Kjaerbolling I."/>
            <person name="Vesth T."/>
            <person name="Frisvad J.C."/>
            <person name="Nybo J.L."/>
            <person name="Theobald S."/>
            <person name="Kildgaard S."/>
            <person name="Isbrandt T."/>
            <person name="Kuo A."/>
            <person name="Sato A."/>
            <person name="Lyhne E.K."/>
            <person name="Kogle M.E."/>
            <person name="Wiebenga A."/>
            <person name="Kun R.S."/>
            <person name="Lubbers R.J."/>
            <person name="Makela M.R."/>
            <person name="Barry K."/>
            <person name="Chovatia M."/>
            <person name="Clum A."/>
            <person name="Daum C."/>
            <person name="Haridas S."/>
            <person name="He G."/>
            <person name="LaButti K."/>
            <person name="Lipzen A."/>
            <person name="Mondo S."/>
            <person name="Riley R."/>
            <person name="Salamov A."/>
            <person name="Simmons B.A."/>
            <person name="Magnuson J.K."/>
            <person name="Henrissat B."/>
            <person name="Mortensen U.H."/>
            <person name="Larsen T.O."/>
            <person name="Devries R.P."/>
            <person name="Grigoriev I.V."/>
            <person name="Machida M."/>
            <person name="Baker S.E."/>
            <person name="Andersen M.R."/>
        </authorList>
    </citation>
    <scope>NUCLEOTIDE SEQUENCE [LARGE SCALE GENOMIC DNA]</scope>
    <source>
        <strain evidence="2 3">IBT 29228</strain>
    </source>
</reference>
<gene>
    <name evidence="2" type="ORF">BDV26DRAFT_258397</name>
</gene>
<evidence type="ECO:0000313" key="3">
    <source>
        <dbReference type="Proteomes" id="UP000326198"/>
    </source>
</evidence>
<protein>
    <submittedName>
        <fullName evidence="2">Uncharacterized protein</fullName>
    </submittedName>
</protein>
<keyword evidence="1" id="KW-1133">Transmembrane helix</keyword>
<evidence type="ECO:0000256" key="1">
    <source>
        <dbReference type="SAM" id="Phobius"/>
    </source>
</evidence>
<dbReference type="EMBL" id="ML736188">
    <property type="protein sequence ID" value="KAE8379859.1"/>
    <property type="molecule type" value="Genomic_DNA"/>
</dbReference>
<keyword evidence="1" id="KW-0812">Transmembrane</keyword>